<organism evidence="2 3">
    <name type="scientific">Paramuricea clavata</name>
    <name type="common">Red gorgonian</name>
    <name type="synonym">Violescent sea-whip</name>
    <dbReference type="NCBI Taxonomy" id="317549"/>
    <lineage>
        <taxon>Eukaryota</taxon>
        <taxon>Metazoa</taxon>
        <taxon>Cnidaria</taxon>
        <taxon>Anthozoa</taxon>
        <taxon>Octocorallia</taxon>
        <taxon>Malacalcyonacea</taxon>
        <taxon>Plexauridae</taxon>
        <taxon>Paramuricea</taxon>
    </lineage>
</organism>
<keyword evidence="2" id="KW-0548">Nucleotidyltransferase</keyword>
<feature type="compositionally biased region" description="Basic and acidic residues" evidence="1">
    <location>
        <begin position="1"/>
        <end position="13"/>
    </location>
</feature>
<dbReference type="EMBL" id="CACRXK020011642">
    <property type="protein sequence ID" value="CAB4021820.1"/>
    <property type="molecule type" value="Genomic_DNA"/>
</dbReference>
<comment type="caution">
    <text evidence="2">The sequence shown here is derived from an EMBL/GenBank/DDBJ whole genome shotgun (WGS) entry which is preliminary data.</text>
</comment>
<dbReference type="Proteomes" id="UP001152795">
    <property type="component" value="Unassembled WGS sequence"/>
</dbReference>
<dbReference type="AlphaFoldDB" id="A0A6S7IX98"/>
<evidence type="ECO:0000313" key="2">
    <source>
        <dbReference type="EMBL" id="CAB4021820.1"/>
    </source>
</evidence>
<keyword evidence="2" id="KW-0808">Transferase</keyword>
<name>A0A6S7IX98_PARCT</name>
<keyword evidence="3" id="KW-1185">Reference proteome</keyword>
<feature type="region of interest" description="Disordered" evidence="1">
    <location>
        <begin position="1"/>
        <end position="23"/>
    </location>
</feature>
<reference evidence="2" key="1">
    <citation type="submission" date="2020-04" db="EMBL/GenBank/DDBJ databases">
        <authorList>
            <person name="Alioto T."/>
            <person name="Alioto T."/>
            <person name="Gomez Garrido J."/>
        </authorList>
    </citation>
    <scope>NUCLEOTIDE SEQUENCE</scope>
    <source>
        <strain evidence="2">A484AB</strain>
    </source>
</reference>
<protein>
    <submittedName>
        <fullName evidence="2">RNA-directed DNA polymerase from transposon BS</fullName>
    </submittedName>
</protein>
<dbReference type="GO" id="GO:0003964">
    <property type="term" value="F:RNA-directed DNA polymerase activity"/>
    <property type="evidence" value="ECO:0007669"/>
    <property type="project" value="UniProtKB-KW"/>
</dbReference>
<sequence length="95" mass="10678">KKRENGDRIREVENGSTTGGASGETTVVYKRLAELLANKRKSPYNTTLAWMRCHISFALMKSTISCIRGSRVRRRRHTDMGIATEVAESNLIINP</sequence>
<gene>
    <name evidence="2" type="ORF">PACLA_8A058407</name>
</gene>
<accession>A0A6S7IX98</accession>
<evidence type="ECO:0000313" key="3">
    <source>
        <dbReference type="Proteomes" id="UP001152795"/>
    </source>
</evidence>
<proteinExistence type="predicted"/>
<feature type="non-terminal residue" evidence="2">
    <location>
        <position position="1"/>
    </location>
</feature>
<evidence type="ECO:0000256" key="1">
    <source>
        <dbReference type="SAM" id="MobiDB-lite"/>
    </source>
</evidence>
<keyword evidence="2" id="KW-0695">RNA-directed DNA polymerase</keyword>